<evidence type="ECO:0000313" key="2">
    <source>
        <dbReference type="EMBL" id="KAK4315555.1"/>
    </source>
</evidence>
<organism evidence="2 3">
    <name type="scientific">Petrolisthes manimaculis</name>
    <dbReference type="NCBI Taxonomy" id="1843537"/>
    <lineage>
        <taxon>Eukaryota</taxon>
        <taxon>Metazoa</taxon>
        <taxon>Ecdysozoa</taxon>
        <taxon>Arthropoda</taxon>
        <taxon>Crustacea</taxon>
        <taxon>Multicrustacea</taxon>
        <taxon>Malacostraca</taxon>
        <taxon>Eumalacostraca</taxon>
        <taxon>Eucarida</taxon>
        <taxon>Decapoda</taxon>
        <taxon>Pleocyemata</taxon>
        <taxon>Anomura</taxon>
        <taxon>Galatheoidea</taxon>
        <taxon>Porcellanidae</taxon>
        <taxon>Petrolisthes</taxon>
    </lineage>
</organism>
<reference evidence="2" key="1">
    <citation type="submission" date="2023-11" db="EMBL/GenBank/DDBJ databases">
        <title>Genome assemblies of two species of porcelain crab, Petrolisthes cinctipes and Petrolisthes manimaculis (Anomura: Porcellanidae).</title>
        <authorList>
            <person name="Angst P."/>
        </authorList>
    </citation>
    <scope>NUCLEOTIDE SEQUENCE</scope>
    <source>
        <strain evidence="2">PB745_02</strain>
        <tissue evidence="2">Gill</tissue>
    </source>
</reference>
<protein>
    <submittedName>
        <fullName evidence="2">Uncharacterized protein</fullName>
    </submittedName>
</protein>
<dbReference type="Proteomes" id="UP001292094">
    <property type="component" value="Unassembled WGS sequence"/>
</dbReference>
<dbReference type="EMBL" id="JAWZYT010001108">
    <property type="protein sequence ID" value="KAK4315555.1"/>
    <property type="molecule type" value="Genomic_DNA"/>
</dbReference>
<sequence length="87" mass="10048">MRRYCTGLLPRRFHKSRIHPLLEPLPKPKVQTHFIHNPENQEGSLEEHSVEIRNPALTTTRMASLSTAAKQTAPKMVHSHSRIQGRY</sequence>
<keyword evidence="3" id="KW-1185">Reference proteome</keyword>
<name>A0AAE1PVE2_9EUCA</name>
<evidence type="ECO:0000256" key="1">
    <source>
        <dbReference type="SAM" id="MobiDB-lite"/>
    </source>
</evidence>
<evidence type="ECO:0000313" key="3">
    <source>
        <dbReference type="Proteomes" id="UP001292094"/>
    </source>
</evidence>
<accession>A0AAE1PVE2</accession>
<gene>
    <name evidence="2" type="ORF">Pmani_013246</name>
</gene>
<comment type="caution">
    <text evidence="2">The sequence shown here is derived from an EMBL/GenBank/DDBJ whole genome shotgun (WGS) entry which is preliminary data.</text>
</comment>
<proteinExistence type="predicted"/>
<dbReference type="AlphaFoldDB" id="A0AAE1PVE2"/>
<feature type="compositionally biased region" description="Basic residues" evidence="1">
    <location>
        <begin position="77"/>
        <end position="87"/>
    </location>
</feature>
<feature type="region of interest" description="Disordered" evidence="1">
    <location>
        <begin position="67"/>
        <end position="87"/>
    </location>
</feature>